<keyword evidence="2" id="KW-1133">Transmembrane helix</keyword>
<dbReference type="GO" id="GO:0008643">
    <property type="term" value="P:carbohydrate transport"/>
    <property type="evidence" value="ECO:0007669"/>
    <property type="project" value="InterPro"/>
</dbReference>
<evidence type="ECO:0000313" key="4">
    <source>
        <dbReference type="Proteomes" id="UP000027446"/>
    </source>
</evidence>
<keyword evidence="4" id="KW-1185">Reference proteome</keyword>
<feature type="transmembrane region" description="Helical" evidence="2">
    <location>
        <begin position="26"/>
        <end position="52"/>
    </location>
</feature>
<accession>A0A069E5Y9</accession>
<feature type="transmembrane region" description="Helical" evidence="2">
    <location>
        <begin position="96"/>
        <end position="114"/>
    </location>
</feature>
<feature type="transmembrane region" description="Helical" evidence="2">
    <location>
        <begin position="120"/>
        <end position="138"/>
    </location>
</feature>
<evidence type="ECO:0000313" key="3">
    <source>
        <dbReference type="EMBL" id="KCZ85523.1"/>
    </source>
</evidence>
<dbReference type="PATRIC" id="fig|1280949.3.peg.1541"/>
<evidence type="ECO:0000256" key="1">
    <source>
        <dbReference type="ARBA" id="ARBA00009617"/>
    </source>
</evidence>
<dbReference type="InterPro" id="IPR036259">
    <property type="entry name" value="MFS_trans_sf"/>
</dbReference>
<name>A0A069E5Y9_9PROT</name>
<dbReference type="STRING" id="1280949.HAD_07560"/>
<feature type="transmembrane region" description="Helical" evidence="2">
    <location>
        <begin position="422"/>
        <end position="441"/>
    </location>
</feature>
<dbReference type="Pfam" id="PF13347">
    <property type="entry name" value="MFS_2"/>
    <property type="match status" value="1"/>
</dbReference>
<feature type="transmembrane region" description="Helical" evidence="2">
    <location>
        <begin position="244"/>
        <end position="268"/>
    </location>
</feature>
<sequence length="467" mass="51391">MAVTILHGNHAFMNDAPAKRLSLPRVLAFSSLSIPLAGVGLPVGVYLAPLYAREVGLGLELTGILFMLLRFWDIFTDPVMGYLVDRYRSPWGRVRHWVVLSVPILGLATYFVYMPSVGQGPGYFVGWMILFYIGFTLLQTARSAWVPAIAVDYDDRSRFFQWAEIVSVLSMLFLLAIPVVLELAGFGVGRMGQVAVMGWVLLIALPISAFLACTFVRDEPVRGDKGHTEKFRLRPFIAALRNKYLGHILLLELLSGTAIAVTSANYLFVAEFVFGLSDGMSSLVLMFFFIMAVCALPLWLKLAERTEKSFAFKAAALLSFGSFIIYYIAGQVGGFWPLFIGAFFNGAAFSAPMVLARSMTADVVEWQVSQTGENRSGIYYSLITSAYKVGSSLALGVGYLILGQWAGFHPNEENSPEAIHGLLLVFCLLPGTLYLLAALAASRYPFTRAMQQEVAKSLDPRGPEIMD</sequence>
<keyword evidence="2" id="KW-0812">Transmembrane</keyword>
<proteinExistence type="inferred from homology"/>
<dbReference type="GO" id="GO:0015293">
    <property type="term" value="F:symporter activity"/>
    <property type="evidence" value="ECO:0007669"/>
    <property type="project" value="InterPro"/>
</dbReference>
<comment type="similarity">
    <text evidence="1">Belongs to the sodium:galactoside symporter (TC 2.A.2) family.</text>
</comment>
<feature type="transmembrane region" description="Helical" evidence="2">
    <location>
        <begin position="377"/>
        <end position="402"/>
    </location>
</feature>
<dbReference type="AlphaFoldDB" id="A0A069E5Y9"/>
<dbReference type="eggNOG" id="COG2211">
    <property type="taxonomic scope" value="Bacteria"/>
</dbReference>
<feature type="transmembrane region" description="Helical" evidence="2">
    <location>
        <begin position="193"/>
        <end position="216"/>
    </location>
</feature>
<evidence type="ECO:0000256" key="2">
    <source>
        <dbReference type="SAM" id="Phobius"/>
    </source>
</evidence>
<dbReference type="PANTHER" id="PTHR11328:SF24">
    <property type="entry name" value="MAJOR FACILITATOR SUPERFAMILY (MFS) PROFILE DOMAIN-CONTAINING PROTEIN"/>
    <property type="match status" value="1"/>
</dbReference>
<organism evidence="3 4">
    <name type="scientific">Hyphomonas adhaerens MHS-3</name>
    <dbReference type="NCBI Taxonomy" id="1280949"/>
    <lineage>
        <taxon>Bacteria</taxon>
        <taxon>Pseudomonadati</taxon>
        <taxon>Pseudomonadota</taxon>
        <taxon>Alphaproteobacteria</taxon>
        <taxon>Hyphomonadales</taxon>
        <taxon>Hyphomonadaceae</taxon>
        <taxon>Hyphomonas</taxon>
    </lineage>
</organism>
<keyword evidence="2" id="KW-0472">Membrane</keyword>
<gene>
    <name evidence="3" type="ORF">HAD_07560</name>
</gene>
<reference evidence="3 4" key="1">
    <citation type="journal article" date="2014" name="Antonie Van Leeuwenhoek">
        <title>Hyphomonas beringensis sp. nov. and Hyphomonas chukchiensis sp. nov., isolated from surface seawater of the Bering Sea and Chukchi Sea.</title>
        <authorList>
            <person name="Li C."/>
            <person name="Lai Q."/>
            <person name="Li G."/>
            <person name="Dong C."/>
            <person name="Wang J."/>
            <person name="Liao Y."/>
            <person name="Shao Z."/>
        </authorList>
    </citation>
    <scope>NUCLEOTIDE SEQUENCE [LARGE SCALE GENOMIC DNA]</scope>
    <source>
        <strain evidence="3 4">MHS-3</strain>
    </source>
</reference>
<feature type="transmembrane region" description="Helical" evidence="2">
    <location>
        <begin position="159"/>
        <end position="181"/>
    </location>
</feature>
<feature type="transmembrane region" description="Helical" evidence="2">
    <location>
        <begin position="64"/>
        <end position="84"/>
    </location>
</feature>
<comment type="caution">
    <text evidence="3">The sequence shown here is derived from an EMBL/GenBank/DDBJ whole genome shotgun (WGS) entry which is preliminary data.</text>
</comment>
<dbReference type="InterPro" id="IPR039672">
    <property type="entry name" value="MFS_2"/>
</dbReference>
<feature type="transmembrane region" description="Helical" evidence="2">
    <location>
        <begin position="280"/>
        <end position="298"/>
    </location>
</feature>
<protein>
    <submittedName>
        <fullName evidence="3">Major facilitator transporter</fullName>
    </submittedName>
</protein>
<dbReference type="Proteomes" id="UP000027446">
    <property type="component" value="Unassembled WGS sequence"/>
</dbReference>
<feature type="transmembrane region" description="Helical" evidence="2">
    <location>
        <begin position="310"/>
        <end position="329"/>
    </location>
</feature>
<dbReference type="Gene3D" id="1.20.1250.20">
    <property type="entry name" value="MFS general substrate transporter like domains"/>
    <property type="match status" value="2"/>
</dbReference>
<dbReference type="SUPFAM" id="SSF103473">
    <property type="entry name" value="MFS general substrate transporter"/>
    <property type="match status" value="1"/>
</dbReference>
<feature type="transmembrane region" description="Helical" evidence="2">
    <location>
        <begin position="335"/>
        <end position="356"/>
    </location>
</feature>
<dbReference type="GO" id="GO:0005886">
    <property type="term" value="C:plasma membrane"/>
    <property type="evidence" value="ECO:0007669"/>
    <property type="project" value="TreeGrafter"/>
</dbReference>
<dbReference type="EMBL" id="ARYH01000001">
    <property type="protein sequence ID" value="KCZ85523.1"/>
    <property type="molecule type" value="Genomic_DNA"/>
</dbReference>
<dbReference type="PANTHER" id="PTHR11328">
    <property type="entry name" value="MAJOR FACILITATOR SUPERFAMILY DOMAIN-CONTAINING PROTEIN"/>
    <property type="match status" value="1"/>
</dbReference>